<keyword evidence="1" id="KW-0805">Transcription regulation</keyword>
<keyword evidence="2" id="KW-0238">DNA-binding</keyword>
<dbReference type="PANTHER" id="PTHR43280">
    <property type="entry name" value="ARAC-FAMILY TRANSCRIPTIONAL REGULATOR"/>
    <property type="match status" value="1"/>
</dbReference>
<dbReference type="KEGG" id="senf:GJR95_17260"/>
<dbReference type="GO" id="GO:0003700">
    <property type="term" value="F:DNA-binding transcription factor activity"/>
    <property type="evidence" value="ECO:0007669"/>
    <property type="project" value="InterPro"/>
</dbReference>
<dbReference type="EMBL" id="CP045997">
    <property type="protein sequence ID" value="QHV96654.1"/>
    <property type="molecule type" value="Genomic_DNA"/>
</dbReference>
<organism evidence="5 6">
    <name type="scientific">Spirosoma endbachense</name>
    <dbReference type="NCBI Taxonomy" id="2666025"/>
    <lineage>
        <taxon>Bacteria</taxon>
        <taxon>Pseudomonadati</taxon>
        <taxon>Bacteroidota</taxon>
        <taxon>Cytophagia</taxon>
        <taxon>Cytophagales</taxon>
        <taxon>Cytophagaceae</taxon>
        <taxon>Spirosoma</taxon>
    </lineage>
</organism>
<name>A0A6P1VVJ2_9BACT</name>
<dbReference type="Pfam" id="PF12833">
    <property type="entry name" value="HTH_18"/>
    <property type="match status" value="1"/>
</dbReference>
<dbReference type="PROSITE" id="PS01124">
    <property type="entry name" value="HTH_ARAC_FAMILY_2"/>
    <property type="match status" value="1"/>
</dbReference>
<sequence>MNKSLGTHPSDFNSELKLKGFKAYQVDVKSGGHSYNRKDFYKISLNTGSYIFHYADRSFETQETILFFGNPRIPYSCEVISQTDGYACLFTEDFLQLSERSESLLQSPLFKLGGTPILQLNPEQKASIATIYQKMMAEQDSDYAYKDELIRNYIGQIIHEALKMQPSENYPEHKNAAVRITAVFLELLERQFPVEDPNRPLELKTAKDFANQLAVHVNHLNSSVKEVTGKPTTAHIADRIISEAKALLQHTDWNIADIAYALGFDYPTYFNNFFKKKTGHIPKSIRAASL</sequence>
<dbReference type="SUPFAM" id="SSF46689">
    <property type="entry name" value="Homeodomain-like"/>
    <property type="match status" value="1"/>
</dbReference>
<dbReference type="SMART" id="SM00342">
    <property type="entry name" value="HTH_ARAC"/>
    <property type="match status" value="1"/>
</dbReference>
<evidence type="ECO:0000313" key="5">
    <source>
        <dbReference type="EMBL" id="QHV96654.1"/>
    </source>
</evidence>
<dbReference type="RefSeq" id="WP_162387063.1">
    <property type="nucleotide sequence ID" value="NZ_CP045997.1"/>
</dbReference>
<dbReference type="AlphaFoldDB" id="A0A6P1VVJ2"/>
<evidence type="ECO:0000256" key="2">
    <source>
        <dbReference type="ARBA" id="ARBA00023125"/>
    </source>
</evidence>
<keyword evidence="3" id="KW-0804">Transcription</keyword>
<dbReference type="GO" id="GO:0043565">
    <property type="term" value="F:sequence-specific DNA binding"/>
    <property type="evidence" value="ECO:0007669"/>
    <property type="project" value="InterPro"/>
</dbReference>
<dbReference type="PANTHER" id="PTHR43280:SF32">
    <property type="entry name" value="TRANSCRIPTIONAL REGULATORY PROTEIN"/>
    <property type="match status" value="1"/>
</dbReference>
<dbReference type="InterPro" id="IPR009057">
    <property type="entry name" value="Homeodomain-like_sf"/>
</dbReference>
<evidence type="ECO:0000259" key="4">
    <source>
        <dbReference type="PROSITE" id="PS01124"/>
    </source>
</evidence>
<dbReference type="Proteomes" id="UP000464577">
    <property type="component" value="Chromosome"/>
</dbReference>
<proteinExistence type="predicted"/>
<gene>
    <name evidence="5" type="ORF">GJR95_17260</name>
</gene>
<evidence type="ECO:0000256" key="3">
    <source>
        <dbReference type="ARBA" id="ARBA00023163"/>
    </source>
</evidence>
<reference evidence="5 6" key="1">
    <citation type="submission" date="2019-11" db="EMBL/GenBank/DDBJ databases">
        <title>Spirosoma endbachense sp. nov., isolated from a natural salt meadow.</title>
        <authorList>
            <person name="Rojas J."/>
            <person name="Ambika Manirajan B."/>
            <person name="Ratering S."/>
            <person name="Suarez C."/>
            <person name="Geissler-Plaum R."/>
            <person name="Schnell S."/>
        </authorList>
    </citation>
    <scope>NUCLEOTIDE SEQUENCE [LARGE SCALE GENOMIC DNA]</scope>
    <source>
        <strain evidence="5 6">I-24</strain>
    </source>
</reference>
<accession>A0A6P1VVJ2</accession>
<keyword evidence="6" id="KW-1185">Reference proteome</keyword>
<dbReference type="InterPro" id="IPR018060">
    <property type="entry name" value="HTH_AraC"/>
</dbReference>
<evidence type="ECO:0000313" key="6">
    <source>
        <dbReference type="Proteomes" id="UP000464577"/>
    </source>
</evidence>
<feature type="domain" description="HTH araC/xylS-type" evidence="4">
    <location>
        <begin position="205"/>
        <end position="288"/>
    </location>
</feature>
<evidence type="ECO:0000256" key="1">
    <source>
        <dbReference type="ARBA" id="ARBA00023015"/>
    </source>
</evidence>
<dbReference type="Gene3D" id="1.10.10.60">
    <property type="entry name" value="Homeodomain-like"/>
    <property type="match status" value="1"/>
</dbReference>
<protein>
    <submittedName>
        <fullName evidence="5">Helix-turn-helix domain-containing protein</fullName>
    </submittedName>
</protein>